<dbReference type="InterPro" id="IPR011990">
    <property type="entry name" value="TPR-like_helical_dom_sf"/>
</dbReference>
<organism evidence="4 5">
    <name type="scientific">Microvenator marinus</name>
    <dbReference type="NCBI Taxonomy" id="2600177"/>
    <lineage>
        <taxon>Bacteria</taxon>
        <taxon>Deltaproteobacteria</taxon>
        <taxon>Bradymonadales</taxon>
        <taxon>Microvenatoraceae</taxon>
        <taxon>Microvenator</taxon>
    </lineage>
</organism>
<name>A0A5B8XL56_9DELT</name>
<evidence type="ECO:0000313" key="4">
    <source>
        <dbReference type="EMBL" id="QED26334.1"/>
    </source>
</evidence>
<dbReference type="RefSeq" id="WP_146957691.1">
    <property type="nucleotide sequence ID" value="NZ_CP042467.1"/>
</dbReference>
<dbReference type="PROSITE" id="PS50005">
    <property type="entry name" value="TPR"/>
    <property type="match status" value="1"/>
</dbReference>
<dbReference type="KEGG" id="bbae:FRD01_03500"/>
<evidence type="ECO:0000313" key="5">
    <source>
        <dbReference type="Proteomes" id="UP000321595"/>
    </source>
</evidence>
<reference evidence="4 5" key="1">
    <citation type="submission" date="2019-08" db="EMBL/GenBank/DDBJ databases">
        <authorList>
            <person name="Liang Q."/>
        </authorList>
    </citation>
    <scope>NUCLEOTIDE SEQUENCE [LARGE SCALE GENOMIC DNA]</scope>
    <source>
        <strain evidence="4 5">V1718</strain>
    </source>
</reference>
<feature type="transmembrane region" description="Helical" evidence="3">
    <location>
        <begin position="143"/>
        <end position="166"/>
    </location>
</feature>
<keyword evidence="3" id="KW-1133">Transmembrane helix</keyword>
<dbReference type="InterPro" id="IPR019734">
    <property type="entry name" value="TPR_rpt"/>
</dbReference>
<evidence type="ECO:0000256" key="2">
    <source>
        <dbReference type="SAM" id="MobiDB-lite"/>
    </source>
</evidence>
<gene>
    <name evidence="4" type="ORF">FRD01_03500</name>
</gene>
<keyword evidence="5" id="KW-1185">Reference proteome</keyword>
<keyword evidence="3" id="KW-0472">Membrane</keyword>
<feature type="compositionally biased region" description="Low complexity" evidence="2">
    <location>
        <begin position="169"/>
        <end position="184"/>
    </location>
</feature>
<feature type="compositionally biased region" description="Polar residues" evidence="2">
    <location>
        <begin position="185"/>
        <end position="200"/>
    </location>
</feature>
<protein>
    <submittedName>
        <fullName evidence="4">Tetratricopeptide repeat protein</fullName>
    </submittedName>
</protein>
<dbReference type="EMBL" id="CP042467">
    <property type="protein sequence ID" value="QED26334.1"/>
    <property type="molecule type" value="Genomic_DNA"/>
</dbReference>
<dbReference type="AlphaFoldDB" id="A0A5B8XL56"/>
<dbReference type="Gene3D" id="1.25.40.10">
    <property type="entry name" value="Tetratricopeptide repeat domain"/>
    <property type="match status" value="1"/>
</dbReference>
<dbReference type="OrthoDB" id="9814887at2"/>
<dbReference type="SUPFAM" id="SSF48452">
    <property type="entry name" value="TPR-like"/>
    <property type="match status" value="1"/>
</dbReference>
<dbReference type="Proteomes" id="UP000321595">
    <property type="component" value="Chromosome"/>
</dbReference>
<accession>A0A5B8XL56</accession>
<evidence type="ECO:0000256" key="3">
    <source>
        <dbReference type="SAM" id="Phobius"/>
    </source>
</evidence>
<feature type="region of interest" description="Disordered" evidence="2">
    <location>
        <begin position="169"/>
        <end position="202"/>
    </location>
</feature>
<keyword evidence="3" id="KW-0812">Transmembrane</keyword>
<sequence>MADLNRYIENLEKHRISKSQLTDEDLRQLALELGYTEEDLQSIEHATQAHIARGQNFLQNQLHTDAILEFKEALSLKPNSPLILVGLAQAYLGQWQADKQSPDKHQAEHFARQALAIDPKQQEAYAVIRALGLKAEGRSSAPIVAIAAAMAIVVAGAIGASTFMLVSDDSSGGPVSSGPDPSLVTNLTPETQEDQPTPNTAKLPAGQLPVELHMPDGLGLVLEVRDSTQDNYPASSFYKYSYLLTNKGDKEIKEMKGRIELLDASGDAVALHQAYIMGTHDSKLRPGDSHGFSSTLKSSPDVKSVRLYVDSAPTQPAAKNYPPGKPVQVYWDIPQSNKSAFSAKERNLRIDDASKNLAFFRGDWEIQNSSGQTFELVRFNIVLKGPDGKEVDRVNRYLLGGSDPYFADGETRLLSTTNQLKSPVTSYELHVVEVQ</sequence>
<proteinExistence type="predicted"/>
<evidence type="ECO:0000256" key="1">
    <source>
        <dbReference type="PROSITE-ProRule" id="PRU00339"/>
    </source>
</evidence>
<keyword evidence="1" id="KW-0802">TPR repeat</keyword>
<feature type="repeat" description="TPR" evidence="1">
    <location>
        <begin position="47"/>
        <end position="80"/>
    </location>
</feature>